<name>A0AC61S103_9FIRM</name>
<comment type="caution">
    <text evidence="1">The sequence shown here is derived from an EMBL/GenBank/DDBJ whole genome shotgun (WGS) entry which is preliminary data.</text>
</comment>
<sequence>MVKKKYLLSQVGNMQQLMYARPLTYEEGRARGLKAYQVKNGPLEFTVMADKCMDIAEASFCGHNISFLSKPGLMGRNQFDANGAEAQRSIMGGLLFTCGLENICAPCRIEGKDYPMHGRIRTTPAEHTGADVFWQDGDYRVTLTGEMREAELFGENLVLQRTITTVYGENKICIEDRISNEGFCPEPMMLLYHMNVGYPFLCEASQIILPTRSVQPRDEISASHTSDYSRMEPPKDNEPEYVFLHEMAADPQGNTFAAVLNEALGIGLKIEYNRKELPYFMQWKSTASGDYVVGLEPANSSVYGRPYHIREHSLHMIEPFATEKKHLTLTFLTGGQFEQVKEEAEKLIGEKEKENEAFKN</sequence>
<protein>
    <submittedName>
        <fullName evidence="1">DUF4432 family protein</fullName>
    </submittedName>
</protein>
<dbReference type="Proteomes" id="UP000304953">
    <property type="component" value="Unassembled WGS sequence"/>
</dbReference>
<keyword evidence="2" id="KW-1185">Reference proteome</keyword>
<gene>
    <name evidence="1" type="ORF">E5329_04370</name>
</gene>
<proteinExistence type="predicted"/>
<dbReference type="EMBL" id="SRYA01000006">
    <property type="protein sequence ID" value="TGY97612.1"/>
    <property type="molecule type" value="Genomic_DNA"/>
</dbReference>
<reference evidence="1" key="1">
    <citation type="submission" date="2019-04" db="EMBL/GenBank/DDBJ databases">
        <title>Microbes associate with the intestines of laboratory mice.</title>
        <authorList>
            <person name="Navarre W."/>
            <person name="Wong E."/>
            <person name="Huang K."/>
            <person name="Tropini C."/>
            <person name="Ng K."/>
            <person name="Yu B."/>
        </authorList>
    </citation>
    <scope>NUCLEOTIDE SEQUENCE</scope>
    <source>
        <strain evidence="1">NM01_1-7b</strain>
    </source>
</reference>
<evidence type="ECO:0000313" key="1">
    <source>
        <dbReference type="EMBL" id="TGY97612.1"/>
    </source>
</evidence>
<evidence type="ECO:0000313" key="2">
    <source>
        <dbReference type="Proteomes" id="UP000304953"/>
    </source>
</evidence>
<organism evidence="1 2">
    <name type="scientific">Petralouisia muris</name>
    <dbReference type="NCBI Taxonomy" id="3032872"/>
    <lineage>
        <taxon>Bacteria</taxon>
        <taxon>Bacillati</taxon>
        <taxon>Bacillota</taxon>
        <taxon>Clostridia</taxon>
        <taxon>Lachnospirales</taxon>
        <taxon>Lachnospiraceae</taxon>
        <taxon>Petralouisia</taxon>
    </lineage>
</organism>
<accession>A0AC61S103</accession>